<name>A0A286S2C9_9CAUD</name>
<organism evidence="1 2">
    <name type="scientific">Arthrobacter phage Molivia</name>
    <dbReference type="NCBI Taxonomy" id="2015839"/>
    <lineage>
        <taxon>Viruses</taxon>
        <taxon>Duplodnaviria</taxon>
        <taxon>Heunggongvirae</taxon>
        <taxon>Uroviricota</taxon>
        <taxon>Caudoviricetes</taxon>
        <taxon>Amigovirus</taxon>
        <taxon>Amigovirus molivia</taxon>
    </lineage>
</organism>
<dbReference type="KEGG" id="vg:40086250"/>
<keyword evidence="2" id="KW-1185">Reference proteome</keyword>
<dbReference type="EMBL" id="MF185731">
    <property type="protein sequence ID" value="ASX99263.1"/>
    <property type="molecule type" value="Genomic_DNA"/>
</dbReference>
<dbReference type="Proteomes" id="UP000225204">
    <property type="component" value="Segment"/>
</dbReference>
<dbReference type="GeneID" id="40086250"/>
<evidence type="ECO:0000313" key="2">
    <source>
        <dbReference type="Proteomes" id="UP000225204"/>
    </source>
</evidence>
<accession>A0A286S2C9</accession>
<proteinExistence type="predicted"/>
<reference evidence="2" key="1">
    <citation type="submission" date="2017-06" db="EMBL/GenBank/DDBJ databases">
        <authorList>
            <person name="Kim H.J."/>
            <person name="Triplett B.A."/>
        </authorList>
    </citation>
    <scope>NUCLEOTIDE SEQUENCE [LARGE SCALE GENOMIC DNA]</scope>
</reference>
<gene>
    <name evidence="1" type="primary">39</name>
    <name evidence="1" type="ORF">SEA_MOLIVIA_39</name>
</gene>
<dbReference type="RefSeq" id="YP_009610162.1">
    <property type="nucleotide sequence ID" value="NC_042001.1"/>
</dbReference>
<sequence length="358" mass="40600">MTEVNQEIENIVSEMKAEKPFSVLDAIRGVKYPTGKVRVYLDGEAAARLEELHEDRKLEEAEGSLASAELNAILEEIETLEKQIKLTALVFHMRGVPPKVKRVIADAARRQFKIAKDDDEATIAEKQEGYNRNLTYELMRHSIIKVENADGTVDGHGWTYDEIAQLDDVLIESEFSKIDGLCAKLTRSSHVFDESLDADFFVEVLTQPENRGLLLPLKTAKEWGWSPTAVLTGSKKVRKHHRHDQALAMALQIIDEEKCQSCGLPIWIAHSENPYMEFKLDHIECYSCQFEDKETSKKSYDRKKGRTPYVVPYMDVEPGEDDSLPTRMDWFQDKIDKAVAKAEREALEAKAQEAAASA</sequence>
<protein>
    <submittedName>
        <fullName evidence="1">Tail assembly chaperone</fullName>
    </submittedName>
</protein>
<evidence type="ECO:0000313" key="1">
    <source>
        <dbReference type="EMBL" id="ASX99263.1"/>
    </source>
</evidence>
<dbReference type="OrthoDB" id="30037at10239"/>